<evidence type="ECO:0000313" key="2">
    <source>
        <dbReference type="EMBL" id="GAL03499.1"/>
    </source>
</evidence>
<proteinExistence type="predicted"/>
<gene>
    <name evidence="2" type="ORF">JCM19237_6393</name>
</gene>
<feature type="chain" id="PRO_5001862025" description="DUF1287 domain-containing protein" evidence="1">
    <location>
        <begin position="21"/>
        <end position="207"/>
    </location>
</feature>
<dbReference type="InterPro" id="IPR009706">
    <property type="entry name" value="DUF1287"/>
</dbReference>
<accession>A0A090QNY5</accession>
<reference evidence="2 3" key="1">
    <citation type="journal article" date="2014" name="Genome Announc.">
        <title>Draft Genome Sequences of Two Vibrionaceae Species, Vibrio ponticus C121 and Photobacterium aphoticum C119, Isolated as Coral Reef Microbiota.</title>
        <authorList>
            <person name="Al-saari N."/>
            <person name="Meirelles P.M."/>
            <person name="Mino S."/>
            <person name="Suda W."/>
            <person name="Oshima K."/>
            <person name="Hattori M."/>
            <person name="Ohkuma M."/>
            <person name="Thompson F.L."/>
            <person name="Gomez-Gil B."/>
            <person name="Sawabe T."/>
            <person name="Sawabe T."/>
        </authorList>
    </citation>
    <scope>NUCLEOTIDE SEQUENCE [LARGE SCALE GENOMIC DNA]</scope>
    <source>
        <strain evidence="2 3">JCM 19237</strain>
    </source>
</reference>
<dbReference type="Pfam" id="PF06940">
    <property type="entry name" value="DUF1287"/>
    <property type="match status" value="1"/>
</dbReference>
<name>A0A090QNY5_9GAMM</name>
<comment type="caution">
    <text evidence="2">The sequence shown here is derived from an EMBL/GenBank/DDBJ whole genome shotgun (WGS) entry which is preliminary data.</text>
</comment>
<organism evidence="2 3">
    <name type="scientific">Photobacterium aphoticum</name>
    <dbReference type="NCBI Taxonomy" id="754436"/>
    <lineage>
        <taxon>Bacteria</taxon>
        <taxon>Pseudomonadati</taxon>
        <taxon>Pseudomonadota</taxon>
        <taxon>Gammaproteobacteria</taxon>
        <taxon>Vibrionales</taxon>
        <taxon>Vibrionaceae</taxon>
        <taxon>Photobacterium</taxon>
    </lineage>
</organism>
<dbReference type="STRING" id="754436.JCM19237_6393"/>
<keyword evidence="1" id="KW-0732">Signal</keyword>
<dbReference type="PIRSF" id="PIRSF011444">
    <property type="entry name" value="DUF1287"/>
    <property type="match status" value="1"/>
</dbReference>
<dbReference type="EMBL" id="BBMN01000002">
    <property type="protein sequence ID" value="GAL03499.1"/>
    <property type="molecule type" value="Genomic_DNA"/>
</dbReference>
<evidence type="ECO:0000313" key="3">
    <source>
        <dbReference type="Proteomes" id="UP000029227"/>
    </source>
</evidence>
<evidence type="ECO:0000256" key="1">
    <source>
        <dbReference type="SAM" id="SignalP"/>
    </source>
</evidence>
<sequence>MQIRLAMMGLVLSTMSLAPSADENVDAIVQQGWPDNLVAAAMARTTHSVRYDGRYMRIGYPNGDVPADIGVCTDVVIRSYRQLGIDLQVLVHEDMRQHFSSYPSKRIWGLTRTDRNIDHRRVPNLQIFFERHGERLPISHEAMQYQPGEIVTWMLPGNLPHIGIVVDKWSEDGKRPLIVHNIGRGPVLEDMLFDYTITGRYRYQPRN</sequence>
<feature type="signal peptide" evidence="1">
    <location>
        <begin position="1"/>
        <end position="20"/>
    </location>
</feature>
<dbReference type="AlphaFoldDB" id="A0A090QNY5"/>
<protein>
    <recommendedName>
        <fullName evidence="4">DUF1287 domain-containing protein</fullName>
    </recommendedName>
</protein>
<dbReference type="eggNOG" id="COG3738">
    <property type="taxonomic scope" value="Bacteria"/>
</dbReference>
<evidence type="ECO:0008006" key="4">
    <source>
        <dbReference type="Google" id="ProtNLM"/>
    </source>
</evidence>
<dbReference type="Proteomes" id="UP000029227">
    <property type="component" value="Unassembled WGS sequence"/>
</dbReference>